<sequence length="74" mass="8823">MLIEPLPLTIFYQKHQKKPLIFGVTFRYTYETATFNGAKQSIFIVIPKEIILGWIVWPYIFYTVIDIAFVFYLL</sequence>
<comment type="caution">
    <text evidence="2">The sequence shown here is derived from an EMBL/GenBank/DDBJ whole genome shotgun (WGS) entry which is preliminary data.</text>
</comment>
<dbReference type="STRING" id="999422.HMPREF9944_01737"/>
<keyword evidence="1" id="KW-1133">Transmembrane helix</keyword>
<dbReference type="AlphaFoldDB" id="H1HNJ3"/>
<reference evidence="2 3" key="1">
    <citation type="submission" date="2011-12" db="EMBL/GenBank/DDBJ databases">
        <title>The Genome Sequence of Prevotella maculosa OT 289.</title>
        <authorList>
            <consortium name="The Broad Institute Genome Sequencing Platform"/>
            <person name="Earl A."/>
            <person name="Ward D."/>
            <person name="Feldgarden M."/>
            <person name="Gevers D."/>
            <person name="Izard J."/>
            <person name="Blanton J.M."/>
            <person name="Mathney J."/>
            <person name="Tanner A.C."/>
            <person name="Dewhirst F.E."/>
            <person name="Young S.K."/>
            <person name="Zeng Q."/>
            <person name="Gargeya S."/>
            <person name="Fitzgerald M."/>
            <person name="Haas B."/>
            <person name="Abouelleil A."/>
            <person name="Alvarado L."/>
            <person name="Arachchi H.M."/>
            <person name="Berlin A."/>
            <person name="Chapman S.B."/>
            <person name="Gearin G."/>
            <person name="Goldberg J."/>
            <person name="Griggs A."/>
            <person name="Gujja S."/>
            <person name="Hansen M."/>
            <person name="Heiman D."/>
            <person name="Howarth C."/>
            <person name="Larimer J."/>
            <person name="Lui A."/>
            <person name="MacDonald P.J.P."/>
            <person name="McCowen C."/>
            <person name="Montmayeur A."/>
            <person name="Murphy C."/>
            <person name="Neiman D."/>
            <person name="Pearson M."/>
            <person name="Priest M."/>
            <person name="Roberts A."/>
            <person name="Saif S."/>
            <person name="Shea T."/>
            <person name="Sisk P."/>
            <person name="Stolte C."/>
            <person name="Sykes S."/>
            <person name="Wortman J."/>
            <person name="Nusbaum C."/>
            <person name="Birren B."/>
        </authorList>
    </citation>
    <scope>NUCLEOTIDE SEQUENCE [LARGE SCALE GENOMIC DNA]</scope>
    <source>
        <strain evidence="2 3">OT 289</strain>
    </source>
</reference>
<proteinExistence type="predicted"/>
<organism evidence="2 3">
    <name type="scientific">Segatella maculosa OT 289</name>
    <dbReference type="NCBI Taxonomy" id="999422"/>
    <lineage>
        <taxon>Bacteria</taxon>
        <taxon>Pseudomonadati</taxon>
        <taxon>Bacteroidota</taxon>
        <taxon>Bacteroidia</taxon>
        <taxon>Bacteroidales</taxon>
        <taxon>Prevotellaceae</taxon>
        <taxon>Segatella</taxon>
    </lineage>
</organism>
<dbReference type="HOGENOM" id="CLU_2684746_0_0_10"/>
<accession>H1HNJ3</accession>
<evidence type="ECO:0000313" key="3">
    <source>
        <dbReference type="Proteomes" id="UP000003167"/>
    </source>
</evidence>
<keyword evidence="3" id="KW-1185">Reference proteome</keyword>
<feature type="transmembrane region" description="Helical" evidence="1">
    <location>
        <begin position="51"/>
        <end position="73"/>
    </location>
</feature>
<keyword evidence="1" id="KW-0472">Membrane</keyword>
<name>H1HNJ3_9BACT</name>
<gene>
    <name evidence="2" type="ORF">HMPREF9944_01737</name>
</gene>
<evidence type="ECO:0000313" key="2">
    <source>
        <dbReference type="EMBL" id="EHO68872.1"/>
    </source>
</evidence>
<keyword evidence="1" id="KW-0812">Transmembrane</keyword>
<dbReference type="EMBL" id="AGEK01000030">
    <property type="protein sequence ID" value="EHO68872.1"/>
    <property type="molecule type" value="Genomic_DNA"/>
</dbReference>
<evidence type="ECO:0000256" key="1">
    <source>
        <dbReference type="SAM" id="Phobius"/>
    </source>
</evidence>
<protein>
    <submittedName>
        <fullName evidence="2">Uncharacterized protein</fullName>
    </submittedName>
</protein>
<dbReference type="Proteomes" id="UP000003167">
    <property type="component" value="Unassembled WGS sequence"/>
</dbReference>